<evidence type="ECO:0000256" key="1">
    <source>
        <dbReference type="SAM" id="MobiDB-lite"/>
    </source>
</evidence>
<protein>
    <recommendedName>
        <fullName evidence="4">DUF4177 domain-containing protein</fullName>
    </recommendedName>
</protein>
<feature type="region of interest" description="Disordered" evidence="1">
    <location>
        <begin position="46"/>
        <end position="89"/>
    </location>
</feature>
<accession>A0ABU4UX39</accession>
<comment type="caution">
    <text evidence="2">The sequence shown here is derived from an EMBL/GenBank/DDBJ whole genome shotgun (WGS) entry which is preliminary data.</text>
</comment>
<sequence>MYNVQKLSRIENGQLPDIHALRAMLDMYGAKGWNYQAKLIPGLFQSEDTPVPRDGDRFCTSSTSLGPSLRSAQPNPRSGSEGSQQKGRPRVLPNVMILVVLDTPGPLTNKTSLVIGCLIRAWFKVAAICGDFENN</sequence>
<name>A0ABU4UX39_9PSEU</name>
<gene>
    <name evidence="2" type="ORF">SK854_18280</name>
</gene>
<evidence type="ECO:0000313" key="3">
    <source>
        <dbReference type="Proteomes" id="UP001285352"/>
    </source>
</evidence>
<evidence type="ECO:0000313" key="2">
    <source>
        <dbReference type="EMBL" id="MDX8144072.1"/>
    </source>
</evidence>
<feature type="compositionally biased region" description="Polar residues" evidence="1">
    <location>
        <begin position="59"/>
        <end position="86"/>
    </location>
</feature>
<dbReference type="RefSeq" id="WP_319976307.1">
    <property type="nucleotide sequence ID" value="NZ_JAXAVU010000009.1"/>
</dbReference>
<proteinExistence type="predicted"/>
<dbReference type="EMBL" id="JAXAVU010000009">
    <property type="protein sequence ID" value="MDX8144072.1"/>
    <property type="molecule type" value="Genomic_DNA"/>
</dbReference>
<organism evidence="2 3">
    <name type="scientific">Lentzea sokolovensis</name>
    <dbReference type="NCBI Taxonomy" id="3095429"/>
    <lineage>
        <taxon>Bacteria</taxon>
        <taxon>Bacillati</taxon>
        <taxon>Actinomycetota</taxon>
        <taxon>Actinomycetes</taxon>
        <taxon>Pseudonocardiales</taxon>
        <taxon>Pseudonocardiaceae</taxon>
        <taxon>Lentzea</taxon>
    </lineage>
</organism>
<reference evidence="2 3" key="1">
    <citation type="submission" date="2023-11" db="EMBL/GenBank/DDBJ databases">
        <title>Lentzea sokolovensis, sp. nov., Lentzea kristufkii, sp. nov., and Lentzea miocenensis, sp. nov., rare actinobacteria from Sokolov Coal Basin, Miocene lacustrine sediment, Czech Republic.</title>
        <authorList>
            <person name="Lara A."/>
            <person name="Kotroba L."/>
            <person name="Nouioui I."/>
            <person name="Neumann-Schaal M."/>
            <person name="Mast Y."/>
            <person name="Chronakova A."/>
        </authorList>
    </citation>
    <scope>NUCLEOTIDE SEQUENCE [LARGE SCALE GENOMIC DNA]</scope>
    <source>
        <strain evidence="2 3">BCCO 10_0061</strain>
    </source>
</reference>
<dbReference type="Proteomes" id="UP001285352">
    <property type="component" value="Unassembled WGS sequence"/>
</dbReference>
<reference evidence="2 3" key="2">
    <citation type="submission" date="2023-11" db="EMBL/GenBank/DDBJ databases">
        <authorList>
            <person name="Lara A.C."/>
            <person name="Chronakova A."/>
        </authorList>
    </citation>
    <scope>NUCLEOTIDE SEQUENCE [LARGE SCALE GENOMIC DNA]</scope>
    <source>
        <strain evidence="2 3">BCCO 10_0061</strain>
    </source>
</reference>
<evidence type="ECO:0008006" key="4">
    <source>
        <dbReference type="Google" id="ProtNLM"/>
    </source>
</evidence>
<keyword evidence="3" id="KW-1185">Reference proteome</keyword>